<keyword evidence="4" id="KW-1185">Reference proteome</keyword>
<dbReference type="InterPro" id="IPR011990">
    <property type="entry name" value="TPR-like_helical_dom_sf"/>
</dbReference>
<evidence type="ECO:0000313" key="3">
    <source>
        <dbReference type="EMBL" id="CAF9939815.1"/>
    </source>
</evidence>
<dbReference type="PANTHER" id="PTHR47930:SF2">
    <property type="entry name" value="PENTATRICOPEPTIDE REPEAT PROTEIN (AFU_ORTHOLOGUE AFUA_8G04250)"/>
    <property type="match status" value="1"/>
</dbReference>
<evidence type="ECO:0000256" key="1">
    <source>
        <dbReference type="PROSITE-ProRule" id="PRU00708"/>
    </source>
</evidence>
<comment type="caution">
    <text evidence="3">The sequence shown here is derived from an EMBL/GenBank/DDBJ whole genome shotgun (WGS) entry which is preliminary data.</text>
</comment>
<sequence>MLRSGARAIRCFDDNVISHSAWAKARCINCHQRAFASRRKFDPTIKWFKQDYPESPGREETDPEHVYPDPKDLPEARALRAKIDQLGAEIADLAGHNKPSLIEPLIATLSPEDQAKVRKALAEEEEEEDELYETDISLTDLPKLEKLGPKLNLELGQTVYLRKLDKCLRNAADDVLNPSTRLDLWSTYRSSKRSLPKFLHLVPNSAFRVLWESQTNSEGPQRASHLCVLAQDMIENGKDLSEEQALFYIDSLIRQARVDDAHKQWQKESSRLDNNDSTRLEYRYLGIRIFCCMDEPEKAQELAMSLLPVEKDKISSVLVPIIIAWIIRGGESSLKCAWALYLRLRTELGSQITITDFDNISLTFLNCGQIDMALAVFKDLMLSGKDTPETSDQLYRASLRLIGEMHTQSIDLTQVTKVSLAALIAMPRRFQNKYFYGSWMKRLIGQGEVDAAAAVIELMMERGVKPDAKHMNGILAAWLRNGSEKERAKAEQMGWAMIAQRLDFVKARRGQPLDASVQEEKLRISRWPKHVRRFMARATTETFSILLLDFHYRGRQNLVQLLQRYFVEAELSPNSYYMNHLMLVQLREGRHLAAWDIFDSMSSHVLPDLQTFACLWDCEKGHLDRVKLKRPDKFPGPRAILNRMMSWYSSLSERARDQVREECSRSLYEQVVRCMCLNRDLQGTIVALCVMKDLFRLYPDEGTARMVTIQVAQIATGLSPTPPRSRRTSSAQAKSQGNVSKMNQLLQLVKDQRAETLEQRGIDVAGLDEGEKEEELLAVLVTYLQTILRQTIPEQADVEEKIESAARDMGVPGLGEVVKRLTA</sequence>
<organism evidence="3 4">
    <name type="scientific">Heterodermia speciosa</name>
    <dbReference type="NCBI Taxonomy" id="116794"/>
    <lineage>
        <taxon>Eukaryota</taxon>
        <taxon>Fungi</taxon>
        <taxon>Dikarya</taxon>
        <taxon>Ascomycota</taxon>
        <taxon>Pezizomycotina</taxon>
        <taxon>Lecanoromycetes</taxon>
        <taxon>OSLEUM clade</taxon>
        <taxon>Lecanoromycetidae</taxon>
        <taxon>Caliciales</taxon>
        <taxon>Physciaceae</taxon>
        <taxon>Heterodermia</taxon>
    </lineage>
</organism>
<feature type="repeat" description="PPR" evidence="1">
    <location>
        <begin position="432"/>
        <end position="466"/>
    </location>
</feature>
<accession>A0A8H3PGG4</accession>
<dbReference type="PROSITE" id="PS51375">
    <property type="entry name" value="PPR"/>
    <property type="match status" value="1"/>
</dbReference>
<evidence type="ECO:0008006" key="5">
    <source>
        <dbReference type="Google" id="ProtNLM"/>
    </source>
</evidence>
<gene>
    <name evidence="3" type="ORF">HETSPECPRED_001901</name>
</gene>
<feature type="region of interest" description="Disordered" evidence="2">
    <location>
        <begin position="50"/>
        <end position="70"/>
    </location>
</feature>
<dbReference type="NCBIfam" id="TIGR00756">
    <property type="entry name" value="PPR"/>
    <property type="match status" value="1"/>
</dbReference>
<dbReference type="AlphaFoldDB" id="A0A8H3PGG4"/>
<dbReference type="Gene3D" id="1.25.40.10">
    <property type="entry name" value="Tetratricopeptide repeat domain"/>
    <property type="match status" value="1"/>
</dbReference>
<evidence type="ECO:0000256" key="2">
    <source>
        <dbReference type="SAM" id="MobiDB-lite"/>
    </source>
</evidence>
<protein>
    <recommendedName>
        <fullName evidence="5">Pentatricopeptide repeat protein</fullName>
    </recommendedName>
</protein>
<dbReference type="Proteomes" id="UP000664521">
    <property type="component" value="Unassembled WGS sequence"/>
</dbReference>
<dbReference type="OrthoDB" id="185373at2759"/>
<evidence type="ECO:0000313" key="4">
    <source>
        <dbReference type="Proteomes" id="UP000664521"/>
    </source>
</evidence>
<dbReference type="InterPro" id="IPR002885">
    <property type="entry name" value="PPR_rpt"/>
</dbReference>
<dbReference type="PANTHER" id="PTHR47930">
    <property type="entry name" value="YALI0C12947P"/>
    <property type="match status" value="1"/>
</dbReference>
<dbReference type="EMBL" id="CAJPDS010000138">
    <property type="protein sequence ID" value="CAF9939815.1"/>
    <property type="molecule type" value="Genomic_DNA"/>
</dbReference>
<proteinExistence type="predicted"/>
<name>A0A8H3PGG4_9LECA</name>
<feature type="region of interest" description="Disordered" evidence="2">
    <location>
        <begin position="717"/>
        <end position="738"/>
    </location>
</feature>
<reference evidence="3" key="1">
    <citation type="submission" date="2021-03" db="EMBL/GenBank/DDBJ databases">
        <authorList>
            <person name="Tagirdzhanova G."/>
        </authorList>
    </citation>
    <scope>NUCLEOTIDE SEQUENCE</scope>
</reference>